<comment type="similarity">
    <text evidence="1">Belongs to the GDA1/CD39 NTPase family.</text>
</comment>
<accession>A0A2C9UJD1</accession>
<dbReference type="Pfam" id="PF01150">
    <property type="entry name" value="GDA1_CD39"/>
    <property type="match status" value="1"/>
</dbReference>
<dbReference type="GO" id="GO:0017110">
    <property type="term" value="F:nucleoside diphosphate phosphatase activity"/>
    <property type="evidence" value="ECO:0000318"/>
    <property type="project" value="GO_Central"/>
</dbReference>
<dbReference type="PANTHER" id="PTHR11782">
    <property type="entry name" value="ADENOSINE/GUANOSINE DIPHOSPHATASE"/>
    <property type="match status" value="1"/>
</dbReference>
<dbReference type="OrthoDB" id="6372431at2759"/>
<keyword evidence="5" id="KW-0812">Transmembrane</keyword>
<keyword evidence="5" id="KW-1133">Transmembrane helix</keyword>
<evidence type="ECO:0000256" key="2">
    <source>
        <dbReference type="ARBA" id="ARBA00022801"/>
    </source>
</evidence>
<dbReference type="Gramene" id="Manes.14G063500.4.v8.1">
    <property type="protein sequence ID" value="Manes.14G063500.4.v8.1.CDS"/>
    <property type="gene ID" value="Manes.14G063500.v8.1"/>
</dbReference>
<dbReference type="GO" id="GO:0005524">
    <property type="term" value="F:ATP binding"/>
    <property type="evidence" value="ECO:0007669"/>
    <property type="project" value="UniProtKB-KW"/>
</dbReference>
<dbReference type="AlphaFoldDB" id="A0A2C9UJD1"/>
<dbReference type="EMBL" id="CM004400">
    <property type="protein sequence ID" value="OAY30845.1"/>
    <property type="molecule type" value="Genomic_DNA"/>
</dbReference>
<feature type="binding site" evidence="4">
    <location>
        <begin position="225"/>
        <end position="229"/>
    </location>
    <ligand>
        <name>ATP</name>
        <dbReference type="ChEBI" id="CHEBI:30616"/>
    </ligand>
</feature>
<evidence type="ECO:0000256" key="5">
    <source>
        <dbReference type="SAM" id="Phobius"/>
    </source>
</evidence>
<dbReference type="GO" id="GO:0009134">
    <property type="term" value="P:nucleoside diphosphate catabolic process"/>
    <property type="evidence" value="ECO:0000318"/>
    <property type="project" value="GO_Central"/>
</dbReference>
<keyword evidence="7" id="KW-1185">Reference proteome</keyword>
<name>A0A2C9UJD1_MANES</name>
<dbReference type="Gramene" id="Manes.14G063500.8.v8.1">
    <property type="protein sequence ID" value="Manes.14G063500.8.v8.1.CDS"/>
    <property type="gene ID" value="Manes.14G063500.v8.1"/>
</dbReference>
<feature type="active site" description="Proton acceptor" evidence="3">
    <location>
        <position position="194"/>
    </location>
</feature>
<dbReference type="Proteomes" id="UP000091857">
    <property type="component" value="Chromosome 14"/>
</dbReference>
<dbReference type="Gene3D" id="3.30.420.40">
    <property type="match status" value="1"/>
</dbReference>
<dbReference type="Gramene" id="Manes.14G063500.7.v8.1">
    <property type="protein sequence ID" value="Manes.14G063500.7.v8.1.CDS"/>
    <property type="gene ID" value="Manes.14G063500.v8.1"/>
</dbReference>
<protein>
    <recommendedName>
        <fullName evidence="8">Apyrase</fullName>
    </recommendedName>
</protein>
<evidence type="ECO:0000313" key="7">
    <source>
        <dbReference type="Proteomes" id="UP000091857"/>
    </source>
</evidence>
<keyword evidence="2" id="KW-0378">Hydrolase</keyword>
<dbReference type="GO" id="GO:0016020">
    <property type="term" value="C:membrane"/>
    <property type="evidence" value="ECO:0000318"/>
    <property type="project" value="GO_Central"/>
</dbReference>
<dbReference type="Gramene" id="Manes.14G063500.6.v8.1">
    <property type="protein sequence ID" value="Manes.14G063500.6.v8.1.CDS"/>
    <property type="gene ID" value="Manes.14G063500.v8.1"/>
</dbReference>
<comment type="caution">
    <text evidence="6">The sequence shown here is derived from an EMBL/GenBank/DDBJ whole genome shotgun (WGS) entry which is preliminary data.</text>
</comment>
<evidence type="ECO:0008006" key="8">
    <source>
        <dbReference type="Google" id="ProtNLM"/>
    </source>
</evidence>
<dbReference type="PANTHER" id="PTHR11782:SF92">
    <property type="entry name" value="APYRASE 7"/>
    <property type="match status" value="1"/>
</dbReference>
<reference evidence="7" key="1">
    <citation type="journal article" date="2016" name="Nat. Biotechnol.">
        <title>Sequencing wild and cultivated cassava and related species reveals extensive interspecific hybridization and genetic diversity.</title>
        <authorList>
            <person name="Bredeson J.V."/>
            <person name="Lyons J.B."/>
            <person name="Prochnik S.E."/>
            <person name="Wu G.A."/>
            <person name="Ha C.M."/>
            <person name="Edsinger-Gonzales E."/>
            <person name="Grimwood J."/>
            <person name="Schmutz J."/>
            <person name="Rabbi I.Y."/>
            <person name="Egesi C."/>
            <person name="Nauluvula P."/>
            <person name="Lebot V."/>
            <person name="Ndunguru J."/>
            <person name="Mkamilo G."/>
            <person name="Bart R.S."/>
            <person name="Setter T.L."/>
            <person name="Gleadow R.M."/>
            <person name="Kulakow P."/>
            <person name="Ferguson M.E."/>
            <person name="Rounsley S."/>
            <person name="Rokhsar D.S."/>
        </authorList>
    </citation>
    <scope>NUCLEOTIDE SEQUENCE [LARGE SCALE GENOMIC DNA]</scope>
    <source>
        <strain evidence="7">cv. AM560-2</strain>
    </source>
</reference>
<feature type="transmembrane region" description="Helical" evidence="5">
    <location>
        <begin position="505"/>
        <end position="525"/>
    </location>
</feature>
<gene>
    <name evidence="6" type="ORF">MANES_14G063500v8</name>
</gene>
<proteinExistence type="inferred from homology"/>
<keyword evidence="4" id="KW-0067">ATP-binding</keyword>
<dbReference type="Gene3D" id="3.30.420.150">
    <property type="entry name" value="Exopolyphosphatase. Domain 2"/>
    <property type="match status" value="1"/>
</dbReference>
<evidence type="ECO:0000256" key="1">
    <source>
        <dbReference type="ARBA" id="ARBA00009283"/>
    </source>
</evidence>
<sequence>MEPKSPSKIKISIMGFTRYKRVMRLCIVSLLILLLLAGGYLAFKPTKACDFYTVVVDCGSTGTRVNVYKWKTRNSGDWDLPILEHSYPDDATVSLFSRSSCKYHCMQTEPGLDKFVGNTTGVRLSLAPLMQWAGRWVPLERHGETPIFVLATAGLRRLPIEDARLVLDDVEHVLKEHSFVYRRSWIRILSGREEAYYGWVALNYKMGNLGNSSESPTLGLLDLGGSSLQIVIEVYDGARDNMHLIQTKIGSVEHQIFASSLPSFGLNEAFDRTVAMLHQLQPIKGSTDEKIKLRHPCLRSDFLQNYTCYACDLPNLIHKKSLSGQSHKSEYIYLVGDPDWEKCKVIARAAATNSSSLDWSHSQPTFHANCEARLSSSNGSDILNLIAYSSRRFHALSGFFAVYNTLDLVRANLTEIWEKGEQLCLESWDDSSNISRTQNYFGQYCFRVPYMVSLLEDALCLGDKEIVFGPGNISWTLGAALVEGEYLWLSFSRTSISSLKIMDVIASPVFVFLLLLSLLFIVYCSQIKLPVLGKRVTAVGPSLPPYLYPKRRPN</sequence>
<evidence type="ECO:0000313" key="6">
    <source>
        <dbReference type="EMBL" id="OAY30845.1"/>
    </source>
</evidence>
<evidence type="ECO:0000256" key="4">
    <source>
        <dbReference type="PIRSR" id="PIRSR600407-2"/>
    </source>
</evidence>
<dbReference type="InterPro" id="IPR000407">
    <property type="entry name" value="GDA1_CD39_NTPase"/>
</dbReference>
<evidence type="ECO:0000256" key="3">
    <source>
        <dbReference type="PIRSR" id="PIRSR600407-1"/>
    </source>
</evidence>
<keyword evidence="4" id="KW-0547">Nucleotide-binding</keyword>
<organism evidence="6 7">
    <name type="scientific">Manihot esculenta</name>
    <name type="common">Cassava</name>
    <name type="synonym">Jatropha manihot</name>
    <dbReference type="NCBI Taxonomy" id="3983"/>
    <lineage>
        <taxon>Eukaryota</taxon>
        <taxon>Viridiplantae</taxon>
        <taxon>Streptophyta</taxon>
        <taxon>Embryophyta</taxon>
        <taxon>Tracheophyta</taxon>
        <taxon>Spermatophyta</taxon>
        <taxon>Magnoliopsida</taxon>
        <taxon>eudicotyledons</taxon>
        <taxon>Gunneridae</taxon>
        <taxon>Pentapetalae</taxon>
        <taxon>rosids</taxon>
        <taxon>fabids</taxon>
        <taxon>Malpighiales</taxon>
        <taxon>Euphorbiaceae</taxon>
        <taxon>Crotonoideae</taxon>
        <taxon>Manihoteae</taxon>
        <taxon>Manihot</taxon>
    </lineage>
</organism>
<keyword evidence="5" id="KW-0472">Membrane</keyword>